<dbReference type="GO" id="GO:0016020">
    <property type="term" value="C:membrane"/>
    <property type="evidence" value="ECO:0007669"/>
    <property type="project" value="GOC"/>
</dbReference>
<dbReference type="InterPro" id="IPR005135">
    <property type="entry name" value="Endo/exonuclease/phosphatase"/>
</dbReference>
<dbReference type="Gene3D" id="3.60.10.10">
    <property type="entry name" value="Endonuclease/exonuclease/phosphatase"/>
    <property type="match status" value="1"/>
</dbReference>
<reference evidence="2 3" key="1">
    <citation type="submission" date="2018-06" db="EMBL/GenBank/DDBJ databases">
        <title>Genomic Encyclopedia of Type Strains, Phase IV (KMG-IV): sequencing the most valuable type-strain genomes for metagenomic binning, comparative biology and taxonomic classification.</title>
        <authorList>
            <person name="Goeker M."/>
        </authorList>
    </citation>
    <scope>NUCLEOTIDE SEQUENCE [LARGE SCALE GENOMIC DNA]</scope>
    <source>
        <strain evidence="2 3">DSM 25532</strain>
    </source>
</reference>
<protein>
    <submittedName>
        <fullName evidence="2">Endonuclease/exonuclease/phosphatase family metal-dependent hydrolase</fullName>
    </submittedName>
</protein>
<comment type="caution">
    <text evidence="2">The sequence shown here is derived from an EMBL/GenBank/DDBJ whole genome shotgun (WGS) entry which is preliminary data.</text>
</comment>
<keyword evidence="2" id="KW-0269">Exonuclease</keyword>
<organism evidence="2 3">
    <name type="scientific">Roseimicrobium gellanilyticum</name>
    <dbReference type="NCBI Taxonomy" id="748857"/>
    <lineage>
        <taxon>Bacteria</taxon>
        <taxon>Pseudomonadati</taxon>
        <taxon>Verrucomicrobiota</taxon>
        <taxon>Verrucomicrobiia</taxon>
        <taxon>Verrucomicrobiales</taxon>
        <taxon>Verrucomicrobiaceae</taxon>
        <taxon>Roseimicrobium</taxon>
    </lineage>
</organism>
<dbReference type="InterPro" id="IPR051916">
    <property type="entry name" value="GPI-anchor_lipid_remodeler"/>
</dbReference>
<dbReference type="RefSeq" id="WP_113956828.1">
    <property type="nucleotide sequence ID" value="NZ_QNRR01000001.1"/>
</dbReference>
<dbReference type="OrthoDB" id="155529at2"/>
<accession>A0A366HUH8</accession>
<keyword evidence="2" id="KW-0540">Nuclease</keyword>
<dbReference type="GO" id="GO:0006506">
    <property type="term" value="P:GPI anchor biosynthetic process"/>
    <property type="evidence" value="ECO:0007669"/>
    <property type="project" value="TreeGrafter"/>
</dbReference>
<proteinExistence type="predicted"/>
<sequence>MSDVKHHPPSTVPIRVMTYNVHACVGTDGRLDVERIATVIRMYSPDIVALQELDVARRRSGGSHQANLIAEHLGMQGHFHPAWHPLPEEQYGDAILTPWPFQLIKGGKLPTAASPLAFEPRGALWITVKKGNAVVQVMNTHLGLSNRERRNQVDALLSEEWLSHPDCRKPAIFCGDLNDIPVSRIYRRLSARLTDVQRVGSFFRARPTFPSRLPLLRLDYIFVSPDVSVESVEIGRVPPARVASDHLPLIADLQVPVLQLGAQDASQQSHDLFPKGTGAPLLEGDSS</sequence>
<dbReference type="Proteomes" id="UP000253426">
    <property type="component" value="Unassembled WGS sequence"/>
</dbReference>
<keyword evidence="2" id="KW-0378">Hydrolase</keyword>
<evidence type="ECO:0000313" key="3">
    <source>
        <dbReference type="Proteomes" id="UP000253426"/>
    </source>
</evidence>
<dbReference type="SUPFAM" id="SSF56219">
    <property type="entry name" value="DNase I-like"/>
    <property type="match status" value="1"/>
</dbReference>
<name>A0A366HUH8_9BACT</name>
<dbReference type="InterPro" id="IPR036691">
    <property type="entry name" value="Endo/exonu/phosph_ase_sf"/>
</dbReference>
<dbReference type="GO" id="GO:0004519">
    <property type="term" value="F:endonuclease activity"/>
    <property type="evidence" value="ECO:0007669"/>
    <property type="project" value="UniProtKB-KW"/>
</dbReference>
<keyword evidence="3" id="KW-1185">Reference proteome</keyword>
<dbReference type="PANTHER" id="PTHR14859">
    <property type="entry name" value="CALCOFLUOR WHITE HYPERSENSITIVE PROTEIN PRECURSOR"/>
    <property type="match status" value="1"/>
</dbReference>
<dbReference type="GO" id="GO:0004527">
    <property type="term" value="F:exonuclease activity"/>
    <property type="evidence" value="ECO:0007669"/>
    <property type="project" value="UniProtKB-KW"/>
</dbReference>
<dbReference type="PANTHER" id="PTHR14859:SF15">
    <property type="entry name" value="ENDONUCLEASE_EXONUCLEASE_PHOSPHATASE DOMAIN-CONTAINING PROTEIN"/>
    <property type="match status" value="1"/>
</dbReference>
<dbReference type="AlphaFoldDB" id="A0A366HUH8"/>
<dbReference type="EMBL" id="QNRR01000001">
    <property type="protein sequence ID" value="RBP47941.1"/>
    <property type="molecule type" value="Genomic_DNA"/>
</dbReference>
<evidence type="ECO:0000259" key="1">
    <source>
        <dbReference type="Pfam" id="PF03372"/>
    </source>
</evidence>
<evidence type="ECO:0000313" key="2">
    <source>
        <dbReference type="EMBL" id="RBP47941.1"/>
    </source>
</evidence>
<gene>
    <name evidence="2" type="ORF">DES53_101741</name>
</gene>
<keyword evidence="2" id="KW-0255">Endonuclease</keyword>
<feature type="domain" description="Endonuclease/exonuclease/phosphatase" evidence="1">
    <location>
        <begin position="17"/>
        <end position="246"/>
    </location>
</feature>
<dbReference type="Pfam" id="PF03372">
    <property type="entry name" value="Exo_endo_phos"/>
    <property type="match status" value="1"/>
</dbReference>